<feature type="compositionally biased region" description="Acidic residues" evidence="1">
    <location>
        <begin position="38"/>
        <end position="47"/>
    </location>
</feature>
<dbReference type="EMBL" id="GECU01011163">
    <property type="protein sequence ID" value="JAS96543.1"/>
    <property type="molecule type" value="Transcribed_RNA"/>
</dbReference>
<sequence length="140" mass="15459">MSRSPVSDNTIHNIIVEDEFLSDSEINNLQNSSSSEVSESEADDTDLDPSYTPTPSTSCNFQGTLASNRPVNRSVISSSEDEDRSAATTTTPRPRGRPRLPENISSSESNSDDDQWENIEENNDPGYNHSFQFNEIPGCK</sequence>
<proteinExistence type="predicted"/>
<organism evidence="2">
    <name type="scientific">Homalodisca liturata</name>
    <dbReference type="NCBI Taxonomy" id="320908"/>
    <lineage>
        <taxon>Eukaryota</taxon>
        <taxon>Metazoa</taxon>
        <taxon>Ecdysozoa</taxon>
        <taxon>Arthropoda</taxon>
        <taxon>Hexapoda</taxon>
        <taxon>Insecta</taxon>
        <taxon>Pterygota</taxon>
        <taxon>Neoptera</taxon>
        <taxon>Paraneoptera</taxon>
        <taxon>Hemiptera</taxon>
        <taxon>Auchenorrhyncha</taxon>
        <taxon>Membracoidea</taxon>
        <taxon>Cicadellidae</taxon>
        <taxon>Cicadellinae</taxon>
        <taxon>Proconiini</taxon>
        <taxon>Homalodisca</taxon>
    </lineage>
</organism>
<reference evidence="2" key="1">
    <citation type="submission" date="2015-11" db="EMBL/GenBank/DDBJ databases">
        <title>De novo transcriptome assembly of four potential Pierce s Disease insect vectors from Arizona vineyards.</title>
        <authorList>
            <person name="Tassone E.E."/>
        </authorList>
    </citation>
    <scope>NUCLEOTIDE SEQUENCE</scope>
</reference>
<dbReference type="AlphaFoldDB" id="A0A1B6JBZ5"/>
<name>A0A1B6JBZ5_9HEMI</name>
<feature type="region of interest" description="Disordered" evidence="1">
    <location>
        <begin position="24"/>
        <end position="140"/>
    </location>
</feature>
<evidence type="ECO:0000256" key="1">
    <source>
        <dbReference type="SAM" id="MobiDB-lite"/>
    </source>
</evidence>
<feature type="compositionally biased region" description="Acidic residues" evidence="1">
    <location>
        <begin position="110"/>
        <end position="123"/>
    </location>
</feature>
<protein>
    <submittedName>
        <fullName evidence="2">Uncharacterized protein</fullName>
    </submittedName>
</protein>
<accession>A0A1B6JBZ5</accession>
<feature type="non-terminal residue" evidence="2">
    <location>
        <position position="140"/>
    </location>
</feature>
<gene>
    <name evidence="2" type="ORF">g.13764</name>
</gene>
<evidence type="ECO:0000313" key="2">
    <source>
        <dbReference type="EMBL" id="JAS96543.1"/>
    </source>
</evidence>
<feature type="compositionally biased region" description="Polar residues" evidence="1">
    <location>
        <begin position="51"/>
        <end position="78"/>
    </location>
</feature>